<feature type="transmembrane region" description="Helical" evidence="5">
    <location>
        <begin position="103"/>
        <end position="120"/>
    </location>
</feature>
<dbReference type="OrthoDB" id="678700at2"/>
<gene>
    <name evidence="6" type="ORF">A8C56_18805</name>
</gene>
<keyword evidence="3 5" id="KW-1133">Transmembrane helix</keyword>
<dbReference type="RefSeq" id="WP_067759495.1">
    <property type="nucleotide sequence ID" value="NZ_CP015772.1"/>
</dbReference>
<evidence type="ECO:0000313" key="6">
    <source>
        <dbReference type="EMBL" id="ANH82754.1"/>
    </source>
</evidence>
<keyword evidence="4 5" id="KW-0472">Membrane</keyword>
<organism evidence="6 7">
    <name type="scientific">Niabella ginsenosidivorans</name>
    <dbReference type="NCBI Taxonomy" id="1176587"/>
    <lineage>
        <taxon>Bacteria</taxon>
        <taxon>Pseudomonadati</taxon>
        <taxon>Bacteroidota</taxon>
        <taxon>Chitinophagia</taxon>
        <taxon>Chitinophagales</taxon>
        <taxon>Chitinophagaceae</taxon>
        <taxon>Niabella</taxon>
    </lineage>
</organism>
<dbReference type="KEGG" id="nia:A8C56_18805"/>
<accession>A0A1A9I888</accession>
<evidence type="ECO:0000256" key="1">
    <source>
        <dbReference type="ARBA" id="ARBA00004141"/>
    </source>
</evidence>
<evidence type="ECO:0008006" key="8">
    <source>
        <dbReference type="Google" id="ProtNLM"/>
    </source>
</evidence>
<name>A0A1A9I888_9BACT</name>
<dbReference type="AlphaFoldDB" id="A0A1A9I888"/>
<evidence type="ECO:0000256" key="3">
    <source>
        <dbReference type="ARBA" id="ARBA00022989"/>
    </source>
</evidence>
<keyword evidence="7" id="KW-1185">Reference proteome</keyword>
<dbReference type="STRING" id="1176587.A8C56_18805"/>
<dbReference type="Proteomes" id="UP000077667">
    <property type="component" value="Chromosome"/>
</dbReference>
<reference evidence="6 7" key="1">
    <citation type="submission" date="2016-05" db="EMBL/GenBank/DDBJ databases">
        <title>Niabella ginsenosidivorans BS26 whole genome sequencing.</title>
        <authorList>
            <person name="Im W.T."/>
            <person name="Siddiqi M.Z."/>
        </authorList>
    </citation>
    <scope>NUCLEOTIDE SEQUENCE [LARGE SCALE GENOMIC DNA]</scope>
    <source>
        <strain evidence="6 7">BS26</strain>
    </source>
</reference>
<evidence type="ECO:0000313" key="7">
    <source>
        <dbReference type="Proteomes" id="UP000077667"/>
    </source>
</evidence>
<dbReference type="InterPro" id="IPR032808">
    <property type="entry name" value="DoxX"/>
</dbReference>
<proteinExistence type="predicted"/>
<dbReference type="EMBL" id="CP015772">
    <property type="protein sequence ID" value="ANH82754.1"/>
    <property type="molecule type" value="Genomic_DNA"/>
</dbReference>
<evidence type="ECO:0000256" key="5">
    <source>
        <dbReference type="SAM" id="Phobius"/>
    </source>
</evidence>
<dbReference type="GO" id="GO:0016020">
    <property type="term" value="C:membrane"/>
    <property type="evidence" value="ECO:0007669"/>
    <property type="project" value="UniProtKB-SubCell"/>
</dbReference>
<evidence type="ECO:0000256" key="2">
    <source>
        <dbReference type="ARBA" id="ARBA00022692"/>
    </source>
</evidence>
<dbReference type="InterPro" id="IPR016944">
    <property type="entry name" value="UCP030066"/>
</dbReference>
<keyword evidence="2 5" id="KW-0812">Transmembrane</keyword>
<evidence type="ECO:0000256" key="4">
    <source>
        <dbReference type="ARBA" id="ARBA00023136"/>
    </source>
</evidence>
<feature type="transmembrane region" description="Helical" evidence="5">
    <location>
        <begin position="78"/>
        <end position="97"/>
    </location>
</feature>
<dbReference type="PIRSF" id="PIRSF030066">
    <property type="entry name" value="UCP030066"/>
    <property type="match status" value="1"/>
</dbReference>
<feature type="transmembrane region" description="Helical" evidence="5">
    <location>
        <begin position="51"/>
        <end position="69"/>
    </location>
</feature>
<protein>
    <recommendedName>
        <fullName evidence="8">DoxX family protein</fullName>
    </recommendedName>
</protein>
<comment type="subcellular location">
    <subcellularLocation>
        <location evidence="1">Membrane</location>
        <topology evidence="1">Multi-pass membrane protein</topology>
    </subcellularLocation>
</comment>
<sequence length="131" mass="14656">MGKPSKIRPVIFWIITALLAFELINGALWDFNILNKGSVQGVLSRLGYPEYLAFILGSAKIPAAIVILLPRLSVLKEWAYAGLCFLFTGAVISHIVVKDYASVLFPLIFTLFTLLSWWLRPASGKIVNYKR</sequence>
<feature type="transmembrane region" description="Helical" evidence="5">
    <location>
        <begin position="12"/>
        <end position="31"/>
    </location>
</feature>
<dbReference type="Pfam" id="PF13564">
    <property type="entry name" value="DoxX_2"/>
    <property type="match status" value="1"/>
</dbReference>